<name>A0AAV3QMC9_LITER</name>
<dbReference type="InterPro" id="IPR012677">
    <property type="entry name" value="Nucleotide-bd_a/b_plait_sf"/>
</dbReference>
<evidence type="ECO:0000313" key="5">
    <source>
        <dbReference type="EMBL" id="GAA0165205.1"/>
    </source>
</evidence>
<dbReference type="SMART" id="SM00360">
    <property type="entry name" value="RRM"/>
    <property type="match status" value="1"/>
</dbReference>
<evidence type="ECO:0000313" key="6">
    <source>
        <dbReference type="Proteomes" id="UP001454036"/>
    </source>
</evidence>
<dbReference type="PANTHER" id="PTHR11176:SF23">
    <property type="entry name" value="RNA-BINDING (RRM_RBD_RNP MOTIFS) FAMILY PROTEIN"/>
    <property type="match status" value="1"/>
</dbReference>
<keyword evidence="6" id="KW-1185">Reference proteome</keyword>
<dbReference type="Proteomes" id="UP001454036">
    <property type="component" value="Unassembled WGS sequence"/>
</dbReference>
<dbReference type="EMBL" id="BAABME010005292">
    <property type="protein sequence ID" value="GAA0165205.1"/>
    <property type="molecule type" value="Genomic_DNA"/>
</dbReference>
<proteinExistence type="predicted"/>
<feature type="compositionally biased region" description="Low complexity" evidence="3">
    <location>
        <begin position="261"/>
        <end position="274"/>
    </location>
</feature>
<feature type="region of interest" description="Disordered" evidence="3">
    <location>
        <begin position="225"/>
        <end position="274"/>
    </location>
</feature>
<organism evidence="5 6">
    <name type="scientific">Lithospermum erythrorhizon</name>
    <name type="common">Purple gromwell</name>
    <name type="synonym">Lithospermum officinale var. erythrorhizon</name>
    <dbReference type="NCBI Taxonomy" id="34254"/>
    <lineage>
        <taxon>Eukaryota</taxon>
        <taxon>Viridiplantae</taxon>
        <taxon>Streptophyta</taxon>
        <taxon>Embryophyta</taxon>
        <taxon>Tracheophyta</taxon>
        <taxon>Spermatophyta</taxon>
        <taxon>Magnoliopsida</taxon>
        <taxon>eudicotyledons</taxon>
        <taxon>Gunneridae</taxon>
        <taxon>Pentapetalae</taxon>
        <taxon>asterids</taxon>
        <taxon>lamiids</taxon>
        <taxon>Boraginales</taxon>
        <taxon>Boraginaceae</taxon>
        <taxon>Boraginoideae</taxon>
        <taxon>Lithospermeae</taxon>
        <taxon>Lithospermum</taxon>
    </lineage>
</organism>
<protein>
    <submittedName>
        <fullName evidence="5">RNA metabolism protein</fullName>
    </submittedName>
</protein>
<evidence type="ECO:0000259" key="4">
    <source>
        <dbReference type="PROSITE" id="PS50102"/>
    </source>
</evidence>
<dbReference type="PROSITE" id="PS50102">
    <property type="entry name" value="RRM"/>
    <property type="match status" value="1"/>
</dbReference>
<dbReference type="PANTHER" id="PTHR11176">
    <property type="entry name" value="BOULE-RELATED"/>
    <property type="match status" value="1"/>
</dbReference>
<dbReference type="InterPro" id="IPR035979">
    <property type="entry name" value="RBD_domain_sf"/>
</dbReference>
<feature type="domain" description="RRM" evidence="4">
    <location>
        <begin position="17"/>
        <end position="94"/>
    </location>
</feature>
<comment type="caution">
    <text evidence="5">The sequence shown here is derived from an EMBL/GenBank/DDBJ whole genome shotgun (WGS) entry which is preliminary data.</text>
</comment>
<sequence length="274" mass="29746">MAHQNYYRSPFGDTTYTKVFVGGLAWETPTDVLKSYFEQFGEILEAVIITDKHTGKSKGYGFVTFRDPESATRACADPRPVIDGRRANCNIAALGPPPGRNQVGKFEGGGVVPHQGVSSSTSFSGVAGPLIPPVQPASPIIYPPYGYMAYSPNYSYHQAIYSNQQLQQQAQYYNQLYGGIGTSSSAGIGNYPYNFGGYYSMEASPKGAFPTNQTQRFYYPTTTQLDGSFSSYPRRNPIPFEPRNTLPSSSDPRAAHETSSEAEAGAATSESPNT</sequence>
<evidence type="ECO:0000256" key="2">
    <source>
        <dbReference type="PROSITE-ProRule" id="PRU00176"/>
    </source>
</evidence>
<dbReference type="Gene3D" id="3.30.70.330">
    <property type="match status" value="1"/>
</dbReference>
<accession>A0AAV3QMC9</accession>
<reference evidence="5 6" key="1">
    <citation type="submission" date="2024-01" db="EMBL/GenBank/DDBJ databases">
        <title>The complete chloroplast genome sequence of Lithospermum erythrorhizon: insights into the phylogenetic relationship among Boraginaceae species and the maternal lineages of purple gromwells.</title>
        <authorList>
            <person name="Okada T."/>
            <person name="Watanabe K."/>
        </authorList>
    </citation>
    <scope>NUCLEOTIDE SEQUENCE [LARGE SCALE GENOMIC DNA]</scope>
</reference>
<dbReference type="AlphaFoldDB" id="A0AAV3QMC9"/>
<evidence type="ECO:0000256" key="1">
    <source>
        <dbReference type="ARBA" id="ARBA00022884"/>
    </source>
</evidence>
<dbReference type="Pfam" id="PF00076">
    <property type="entry name" value="RRM_1"/>
    <property type="match status" value="1"/>
</dbReference>
<dbReference type="InterPro" id="IPR000504">
    <property type="entry name" value="RRM_dom"/>
</dbReference>
<dbReference type="SUPFAM" id="SSF54928">
    <property type="entry name" value="RNA-binding domain, RBD"/>
    <property type="match status" value="1"/>
</dbReference>
<gene>
    <name evidence="5" type="ORF">LIER_20667</name>
</gene>
<evidence type="ECO:0000256" key="3">
    <source>
        <dbReference type="SAM" id="MobiDB-lite"/>
    </source>
</evidence>
<dbReference type="CDD" id="cd12384">
    <property type="entry name" value="RRM_RBM24_RBM38_like"/>
    <property type="match status" value="1"/>
</dbReference>
<keyword evidence="1 2" id="KW-0694">RNA-binding</keyword>
<dbReference type="GO" id="GO:0003723">
    <property type="term" value="F:RNA binding"/>
    <property type="evidence" value="ECO:0007669"/>
    <property type="project" value="UniProtKB-UniRule"/>
</dbReference>